<reference evidence="3 4" key="1">
    <citation type="journal article" date="2013" name="Curr. Biol.">
        <title>The Genome of the Foraminiferan Reticulomyxa filosa.</title>
        <authorList>
            <person name="Glockner G."/>
            <person name="Hulsmann N."/>
            <person name="Schleicher M."/>
            <person name="Noegel A.A."/>
            <person name="Eichinger L."/>
            <person name="Gallinger C."/>
            <person name="Pawlowski J."/>
            <person name="Sierra R."/>
            <person name="Euteneuer U."/>
            <person name="Pillet L."/>
            <person name="Moustafa A."/>
            <person name="Platzer M."/>
            <person name="Groth M."/>
            <person name="Szafranski K."/>
            <person name="Schliwa M."/>
        </authorList>
    </citation>
    <scope>NUCLEOTIDE SEQUENCE [LARGE SCALE GENOMIC DNA]</scope>
</reference>
<keyword evidence="4" id="KW-1185">Reference proteome</keyword>
<feature type="chain" id="PRO_5004975553" evidence="2">
    <location>
        <begin position="25"/>
        <end position="316"/>
    </location>
</feature>
<comment type="caution">
    <text evidence="3">The sequence shown here is derived from an EMBL/GenBank/DDBJ whole genome shotgun (WGS) entry which is preliminary data.</text>
</comment>
<organism evidence="3 4">
    <name type="scientific">Reticulomyxa filosa</name>
    <dbReference type="NCBI Taxonomy" id="46433"/>
    <lineage>
        <taxon>Eukaryota</taxon>
        <taxon>Sar</taxon>
        <taxon>Rhizaria</taxon>
        <taxon>Retaria</taxon>
        <taxon>Foraminifera</taxon>
        <taxon>Monothalamids</taxon>
        <taxon>Reticulomyxidae</taxon>
        <taxon>Reticulomyxa</taxon>
    </lineage>
</organism>
<dbReference type="AlphaFoldDB" id="X6ML91"/>
<feature type="compositionally biased region" description="Low complexity" evidence="1">
    <location>
        <begin position="171"/>
        <end position="182"/>
    </location>
</feature>
<accession>X6ML91</accession>
<feature type="region of interest" description="Disordered" evidence="1">
    <location>
        <begin position="136"/>
        <end position="182"/>
    </location>
</feature>
<dbReference type="Proteomes" id="UP000023152">
    <property type="component" value="Unassembled WGS sequence"/>
</dbReference>
<evidence type="ECO:0000256" key="1">
    <source>
        <dbReference type="SAM" id="MobiDB-lite"/>
    </source>
</evidence>
<proteinExistence type="predicted"/>
<protein>
    <submittedName>
        <fullName evidence="3">Uncharacterized protein</fullName>
    </submittedName>
</protein>
<name>X6ML91_RETFI</name>
<evidence type="ECO:0000313" key="4">
    <source>
        <dbReference type="Proteomes" id="UP000023152"/>
    </source>
</evidence>
<gene>
    <name evidence="3" type="ORF">RFI_23141</name>
</gene>
<keyword evidence="2" id="KW-0732">Signal</keyword>
<feature type="compositionally biased region" description="Polar residues" evidence="1">
    <location>
        <begin position="143"/>
        <end position="159"/>
    </location>
</feature>
<evidence type="ECO:0000256" key="2">
    <source>
        <dbReference type="SAM" id="SignalP"/>
    </source>
</evidence>
<feature type="signal peptide" evidence="2">
    <location>
        <begin position="1"/>
        <end position="24"/>
    </location>
</feature>
<sequence length="316" mass="35942">MKQRKKIVFLCFFHVLSKVYTVLACYKSYNSTTTKHSKGKEEINRFKKYPTKIKQIVQNNSQISSYKEIEKRLHNSEEVKMTNEKNETAKKRGIHNYAWFESQITYTTGTIISQSSNVTKKPSQERQFVDAKKDEVIIKNDDNTQSTKPINNTRKVQARNNRKESTGSVLSQKKNYSSQNNSQIPNLIKSQNICPIFVTNEQSYNASHFLILAEVIEPKVSNGCNDSDSELNVENTNNKNISVSQAANSQTTMKSGAISQTTGKISIYRVDSCAIQRMQHILSNYTTRPVDIQTVSVVCNTTLLNIEGMKVKLFLV</sequence>
<dbReference type="EMBL" id="ASPP01020156">
    <property type="protein sequence ID" value="ETO14227.1"/>
    <property type="molecule type" value="Genomic_DNA"/>
</dbReference>
<evidence type="ECO:0000313" key="3">
    <source>
        <dbReference type="EMBL" id="ETO14227.1"/>
    </source>
</evidence>